<reference evidence="1" key="1">
    <citation type="submission" date="2021-07" db="EMBL/GenBank/DDBJ databases">
        <authorList>
            <person name="Catto M.A."/>
            <person name="Jacobson A."/>
            <person name="Kennedy G."/>
            <person name="Labadie P."/>
            <person name="Hunt B.G."/>
            <person name="Srinivasan R."/>
        </authorList>
    </citation>
    <scope>NUCLEOTIDE SEQUENCE</scope>
    <source>
        <strain evidence="1">PL_HMW_Pooled</strain>
        <tissue evidence="1">Head</tissue>
    </source>
</reference>
<name>A0AAE1HYX8_9NEOP</name>
<protein>
    <submittedName>
        <fullName evidence="1">CGG triplet repeat-binding protein 1</fullName>
    </submittedName>
</protein>
<comment type="caution">
    <text evidence="1">The sequence shown here is derived from an EMBL/GenBank/DDBJ whole genome shotgun (WGS) entry which is preliminary data.</text>
</comment>
<accession>A0AAE1HYX8</accession>
<dbReference type="Proteomes" id="UP001219518">
    <property type="component" value="Unassembled WGS sequence"/>
</dbReference>
<reference evidence="1" key="2">
    <citation type="journal article" date="2023" name="BMC Genomics">
        <title>Pest status, molecular evolution, and epigenetic factors derived from the genome assembly of Frankliniella fusca, a thysanopteran phytovirus vector.</title>
        <authorList>
            <person name="Catto M.A."/>
            <person name="Labadie P.E."/>
            <person name="Jacobson A.L."/>
            <person name="Kennedy G.G."/>
            <person name="Srinivasan R."/>
            <person name="Hunt B.G."/>
        </authorList>
    </citation>
    <scope>NUCLEOTIDE SEQUENCE</scope>
    <source>
        <strain evidence="1">PL_HMW_Pooled</strain>
    </source>
</reference>
<keyword evidence="2" id="KW-1185">Reference proteome</keyword>
<proteinExistence type="predicted"/>
<sequence length="204" mass="23036">MIEASGQTFMRPGKSGIGEAAEEPKAFRIIASLCSRPLFTFTTFYRKLYLNPPSFAPLEWIGCPQLPRLLEEGGREGRDGVTVAVRQSFVYSNQRELRGYSTRVGERLECGVSYGAKINKEDGGDFNEYAFDKKAKIMHCKFCNVRVDWSKKSSIDNHCKSTAHKKYKTDASMKRQSSISDAFEDAKKAKQDKEQFIKSVVSAF</sequence>
<evidence type="ECO:0000313" key="2">
    <source>
        <dbReference type="Proteomes" id="UP001219518"/>
    </source>
</evidence>
<gene>
    <name evidence="1" type="ORF">KUF71_019612</name>
</gene>
<dbReference type="AlphaFoldDB" id="A0AAE1HYX8"/>
<organism evidence="1 2">
    <name type="scientific">Frankliniella fusca</name>
    <dbReference type="NCBI Taxonomy" id="407009"/>
    <lineage>
        <taxon>Eukaryota</taxon>
        <taxon>Metazoa</taxon>
        <taxon>Ecdysozoa</taxon>
        <taxon>Arthropoda</taxon>
        <taxon>Hexapoda</taxon>
        <taxon>Insecta</taxon>
        <taxon>Pterygota</taxon>
        <taxon>Neoptera</taxon>
        <taxon>Paraneoptera</taxon>
        <taxon>Thysanoptera</taxon>
        <taxon>Terebrantia</taxon>
        <taxon>Thripoidea</taxon>
        <taxon>Thripidae</taxon>
        <taxon>Frankliniella</taxon>
    </lineage>
</organism>
<evidence type="ECO:0000313" key="1">
    <source>
        <dbReference type="EMBL" id="KAK3929771.1"/>
    </source>
</evidence>
<dbReference type="EMBL" id="JAHWGI010001403">
    <property type="protein sequence ID" value="KAK3929771.1"/>
    <property type="molecule type" value="Genomic_DNA"/>
</dbReference>